<accession>A0ABV9T4I6</accession>
<keyword evidence="1" id="KW-0732">Signal</keyword>
<reference evidence="3" key="1">
    <citation type="journal article" date="2019" name="Int. J. Syst. Evol. Microbiol.">
        <title>The Global Catalogue of Microorganisms (GCM) 10K type strain sequencing project: providing services to taxonomists for standard genome sequencing and annotation.</title>
        <authorList>
            <consortium name="The Broad Institute Genomics Platform"/>
            <consortium name="The Broad Institute Genome Sequencing Center for Infectious Disease"/>
            <person name="Wu L."/>
            <person name="Ma J."/>
        </authorList>
    </citation>
    <scope>NUCLEOTIDE SEQUENCE [LARGE SCALE GENOMIC DNA]</scope>
    <source>
        <strain evidence="3">CGMCC 4.7466</strain>
    </source>
</reference>
<evidence type="ECO:0000313" key="2">
    <source>
        <dbReference type="EMBL" id="MFC4873371.1"/>
    </source>
</evidence>
<organism evidence="2 3">
    <name type="scientific">Negadavirga shengliensis</name>
    <dbReference type="NCBI Taxonomy" id="1389218"/>
    <lineage>
        <taxon>Bacteria</taxon>
        <taxon>Pseudomonadati</taxon>
        <taxon>Bacteroidota</taxon>
        <taxon>Cytophagia</taxon>
        <taxon>Cytophagales</taxon>
        <taxon>Cyclobacteriaceae</taxon>
        <taxon>Negadavirga</taxon>
    </lineage>
</organism>
<evidence type="ECO:0000313" key="3">
    <source>
        <dbReference type="Proteomes" id="UP001595818"/>
    </source>
</evidence>
<name>A0ABV9T4I6_9BACT</name>
<protein>
    <submittedName>
        <fullName evidence="2">Type IX secretion system membrane protein PorP/SprF</fullName>
    </submittedName>
</protein>
<proteinExistence type="predicted"/>
<dbReference type="EMBL" id="JBHSJJ010000010">
    <property type="protein sequence ID" value="MFC4873371.1"/>
    <property type="molecule type" value="Genomic_DNA"/>
</dbReference>
<gene>
    <name evidence="2" type="ORF">ACFPFU_16840</name>
</gene>
<feature type="chain" id="PRO_5045298608" evidence="1">
    <location>
        <begin position="19"/>
        <end position="321"/>
    </location>
</feature>
<sequence>MIKQVFLVVLGLSLMASAAGQQLPQFSQYIFNSLHINPAYAGYKVDPFVQATYRSQYVGFPGAPRTFSLNADMGTLDESMGFGVSLLSDQLGPTKIQSAMLTYAYRVKTGTNSFLGLGISAGTSEYVLDGSVLQPDDPTDTTLPEGRLNTFTPNLNTGLFYHSPRFFTGLSVFNLIGKRRLEKEDIALAMHNYHFYFQMGGLVFLSDEVEFKPSFLIREDLKSPTNYDINAMFLFYDQFSTGLSYRSSLNKNHNQHDSLNQINRKALAAIMDILVTNNLRVGYAYDFNLNKQHNYRNNSHEISVGYYLSDKWINGTGNRNF</sequence>
<dbReference type="InterPro" id="IPR019861">
    <property type="entry name" value="PorP/SprF_Bacteroidetes"/>
</dbReference>
<comment type="caution">
    <text evidence="2">The sequence shown here is derived from an EMBL/GenBank/DDBJ whole genome shotgun (WGS) entry which is preliminary data.</text>
</comment>
<keyword evidence="3" id="KW-1185">Reference proteome</keyword>
<dbReference type="NCBIfam" id="TIGR03519">
    <property type="entry name" value="T9SS_PorP_fam"/>
    <property type="match status" value="1"/>
</dbReference>
<dbReference type="Pfam" id="PF11751">
    <property type="entry name" value="PorP_SprF"/>
    <property type="match status" value="1"/>
</dbReference>
<evidence type="ECO:0000256" key="1">
    <source>
        <dbReference type="SAM" id="SignalP"/>
    </source>
</evidence>
<feature type="signal peptide" evidence="1">
    <location>
        <begin position="1"/>
        <end position="18"/>
    </location>
</feature>
<dbReference type="Proteomes" id="UP001595818">
    <property type="component" value="Unassembled WGS sequence"/>
</dbReference>